<accession>A0A5C6B4V7</accession>
<reference evidence="7 8" key="1">
    <citation type="submission" date="2019-02" db="EMBL/GenBank/DDBJ databases">
        <title>Deep-cultivation of Planctomycetes and their phenomic and genomic characterization uncovers novel biology.</title>
        <authorList>
            <person name="Wiegand S."/>
            <person name="Jogler M."/>
            <person name="Boedeker C."/>
            <person name="Pinto D."/>
            <person name="Vollmers J."/>
            <person name="Rivas-Marin E."/>
            <person name="Kohn T."/>
            <person name="Peeters S.H."/>
            <person name="Heuer A."/>
            <person name="Rast P."/>
            <person name="Oberbeckmann S."/>
            <person name="Bunk B."/>
            <person name="Jeske O."/>
            <person name="Meyerdierks A."/>
            <person name="Storesund J.E."/>
            <person name="Kallscheuer N."/>
            <person name="Luecker S."/>
            <person name="Lage O.M."/>
            <person name="Pohl T."/>
            <person name="Merkel B.J."/>
            <person name="Hornburger P."/>
            <person name="Mueller R.-W."/>
            <person name="Bruemmer F."/>
            <person name="Labrenz M."/>
            <person name="Spormann A.M."/>
            <person name="Op Den Camp H."/>
            <person name="Overmann J."/>
            <person name="Amann R."/>
            <person name="Jetten M.S.M."/>
            <person name="Mascher T."/>
            <person name="Medema M.H."/>
            <person name="Devos D.P."/>
            <person name="Kaster A.-K."/>
            <person name="Ovreas L."/>
            <person name="Rohde M."/>
            <person name="Galperin M.Y."/>
            <person name="Jogler C."/>
        </authorList>
    </citation>
    <scope>NUCLEOTIDE SEQUENCE [LARGE SCALE GENOMIC DNA]</scope>
    <source>
        <strain evidence="7 8">Pla52n</strain>
    </source>
</reference>
<dbReference type="PANTHER" id="PTHR33529">
    <property type="entry name" value="SLR0882 PROTEIN-RELATED"/>
    <property type="match status" value="1"/>
</dbReference>
<name>A0A5C6B4V7_9BACT</name>
<dbReference type="AlphaFoldDB" id="A0A5C6B4V7"/>
<evidence type="ECO:0000256" key="3">
    <source>
        <dbReference type="ARBA" id="ARBA00022692"/>
    </source>
</evidence>
<evidence type="ECO:0000313" key="7">
    <source>
        <dbReference type="EMBL" id="TWU05514.1"/>
    </source>
</evidence>
<proteinExistence type="predicted"/>
<feature type="transmembrane region" description="Helical" evidence="6">
    <location>
        <begin position="25"/>
        <end position="51"/>
    </location>
</feature>
<comment type="subcellular location">
    <subcellularLocation>
        <location evidence="1">Cell membrane</location>
        <topology evidence="1">Multi-pass membrane protein</topology>
    </subcellularLocation>
</comment>
<evidence type="ECO:0000256" key="2">
    <source>
        <dbReference type="ARBA" id="ARBA00022475"/>
    </source>
</evidence>
<keyword evidence="5 6" id="KW-0472">Membrane</keyword>
<comment type="caution">
    <text evidence="7">The sequence shown here is derived from an EMBL/GenBank/DDBJ whole genome shotgun (WGS) entry which is preliminary data.</text>
</comment>
<keyword evidence="3 6" id="KW-0812">Transmembrane</keyword>
<keyword evidence="2" id="KW-1003">Cell membrane</keyword>
<dbReference type="RefSeq" id="WP_231741762.1">
    <property type="nucleotide sequence ID" value="NZ_CP151726.1"/>
</dbReference>
<evidence type="ECO:0000256" key="1">
    <source>
        <dbReference type="ARBA" id="ARBA00004651"/>
    </source>
</evidence>
<dbReference type="GO" id="GO:0043190">
    <property type="term" value="C:ATP-binding cassette (ABC) transporter complex"/>
    <property type="evidence" value="ECO:0007669"/>
    <property type="project" value="TreeGrafter"/>
</dbReference>
<evidence type="ECO:0000256" key="6">
    <source>
        <dbReference type="SAM" id="Phobius"/>
    </source>
</evidence>
<protein>
    <submittedName>
        <fullName evidence="7">Putative permease YjgP/YjgQ family protein</fullName>
    </submittedName>
</protein>
<dbReference type="GO" id="GO:0015920">
    <property type="term" value="P:lipopolysaccharide transport"/>
    <property type="evidence" value="ECO:0007669"/>
    <property type="project" value="TreeGrafter"/>
</dbReference>
<dbReference type="PANTHER" id="PTHR33529:SF2">
    <property type="entry name" value="LIPOPOLYSACCHARIDE EXPORT SYSTEM PERMEASE PROTEIN LPTG"/>
    <property type="match status" value="1"/>
</dbReference>
<feature type="transmembrane region" description="Helical" evidence="6">
    <location>
        <begin position="82"/>
        <end position="101"/>
    </location>
</feature>
<feature type="transmembrane region" description="Helical" evidence="6">
    <location>
        <begin position="338"/>
        <end position="356"/>
    </location>
</feature>
<dbReference type="Proteomes" id="UP000320176">
    <property type="component" value="Unassembled WGS sequence"/>
</dbReference>
<dbReference type="InterPro" id="IPR005495">
    <property type="entry name" value="LptG/LptF_permease"/>
</dbReference>
<sequence length="397" mass="43702">MIGNPITPFFTSKSLFRHVTKIDRYVLLLYLRTVLVCFCSLGGIFVVFHAFTKMDQLLAMASDGSGMVSVMARYYGPYMVLLFDWTGAIISLMAFLFVVGWLRGTGELTATLAAGISHGRIFRPMIFAAAVLVLVQLASRELLIPNMRDALSLKASDLTGDAEQLISPSYDQANGILLEGKSIKPRSRLVLEPSFRLDGDFPGYGDVLMADTAQWMAATEEHPEGYLLQNVVDPENIDSLPSLAAGDRPVLMTSRDQVWLSTRECFVATTVNTDILQTDQSSTRLCSSAELVKRLRNPAVHNSMKTRVLLHERLIRVPLDFSLFLLGLPLVINRRGRNLFVMIGIAIGTVIGFFVLKTVASAMGGNGYLVSPAVAAWLPLIILGPFAYVRLREAHSL</sequence>
<evidence type="ECO:0000256" key="5">
    <source>
        <dbReference type="ARBA" id="ARBA00023136"/>
    </source>
</evidence>
<keyword evidence="4 6" id="KW-1133">Transmembrane helix</keyword>
<dbReference type="EMBL" id="SJPN01000002">
    <property type="protein sequence ID" value="TWU05514.1"/>
    <property type="molecule type" value="Genomic_DNA"/>
</dbReference>
<keyword evidence="8" id="KW-1185">Reference proteome</keyword>
<evidence type="ECO:0000313" key="8">
    <source>
        <dbReference type="Proteomes" id="UP000320176"/>
    </source>
</evidence>
<feature type="transmembrane region" description="Helical" evidence="6">
    <location>
        <begin position="121"/>
        <end position="138"/>
    </location>
</feature>
<evidence type="ECO:0000256" key="4">
    <source>
        <dbReference type="ARBA" id="ARBA00022989"/>
    </source>
</evidence>
<gene>
    <name evidence="7" type="ORF">Pla52n_12280</name>
</gene>
<organism evidence="7 8">
    <name type="scientific">Stieleria varia</name>
    <dbReference type="NCBI Taxonomy" id="2528005"/>
    <lineage>
        <taxon>Bacteria</taxon>
        <taxon>Pseudomonadati</taxon>
        <taxon>Planctomycetota</taxon>
        <taxon>Planctomycetia</taxon>
        <taxon>Pirellulales</taxon>
        <taxon>Pirellulaceae</taxon>
        <taxon>Stieleria</taxon>
    </lineage>
</organism>
<dbReference type="Pfam" id="PF03739">
    <property type="entry name" value="LptF_LptG"/>
    <property type="match status" value="1"/>
</dbReference>
<feature type="transmembrane region" description="Helical" evidence="6">
    <location>
        <begin position="368"/>
        <end position="388"/>
    </location>
</feature>